<dbReference type="AlphaFoldDB" id="A0A8J4H929"/>
<organism evidence="11 12">
    <name type="scientific">Xylanibacillus composti</name>
    <dbReference type="NCBI Taxonomy" id="1572762"/>
    <lineage>
        <taxon>Bacteria</taxon>
        <taxon>Bacillati</taxon>
        <taxon>Bacillota</taxon>
        <taxon>Bacilli</taxon>
        <taxon>Bacillales</taxon>
        <taxon>Paenibacillaceae</taxon>
        <taxon>Xylanibacillus</taxon>
    </lineage>
</organism>
<dbReference type="FunFam" id="3.40.50.300:FF:000287">
    <property type="entry name" value="Multidrug ABC transporter ATP-binding protein"/>
    <property type="match status" value="1"/>
</dbReference>
<dbReference type="PROSITE" id="PS50893">
    <property type="entry name" value="ABC_TRANSPORTER_2"/>
    <property type="match status" value="1"/>
</dbReference>
<dbReference type="InterPro" id="IPR027417">
    <property type="entry name" value="P-loop_NTPase"/>
</dbReference>
<evidence type="ECO:0000313" key="11">
    <source>
        <dbReference type="EMBL" id="GIQ71484.1"/>
    </source>
</evidence>
<evidence type="ECO:0000256" key="7">
    <source>
        <dbReference type="ARBA" id="ARBA00023136"/>
    </source>
</evidence>
<reference evidence="11" key="1">
    <citation type="submission" date="2021-04" db="EMBL/GenBank/DDBJ databases">
        <title>Draft genome sequence of Xylanibacillus composti strain K13.</title>
        <authorList>
            <person name="Uke A."/>
            <person name="Chhe C."/>
            <person name="Baramee S."/>
            <person name="Kosugi A."/>
        </authorList>
    </citation>
    <scope>NUCLEOTIDE SEQUENCE</scope>
    <source>
        <strain evidence="11">K13</strain>
    </source>
</reference>
<evidence type="ECO:0000256" key="8">
    <source>
        <dbReference type="SAM" id="Phobius"/>
    </source>
</evidence>
<evidence type="ECO:0000313" key="12">
    <source>
        <dbReference type="Proteomes" id="UP000677918"/>
    </source>
</evidence>
<dbReference type="InterPro" id="IPR003439">
    <property type="entry name" value="ABC_transporter-like_ATP-bd"/>
</dbReference>
<keyword evidence="5 11" id="KW-0067">ATP-binding</keyword>
<gene>
    <name evidence="11" type="ORF">XYCOK13_43080</name>
</gene>
<dbReference type="SMART" id="SM00382">
    <property type="entry name" value="AAA"/>
    <property type="match status" value="1"/>
</dbReference>
<proteinExistence type="predicted"/>
<evidence type="ECO:0000256" key="3">
    <source>
        <dbReference type="ARBA" id="ARBA00022692"/>
    </source>
</evidence>
<dbReference type="GO" id="GO:0015421">
    <property type="term" value="F:ABC-type oligopeptide transporter activity"/>
    <property type="evidence" value="ECO:0007669"/>
    <property type="project" value="TreeGrafter"/>
</dbReference>
<evidence type="ECO:0000256" key="1">
    <source>
        <dbReference type="ARBA" id="ARBA00004651"/>
    </source>
</evidence>
<feature type="transmembrane region" description="Helical" evidence="8">
    <location>
        <begin position="259"/>
        <end position="287"/>
    </location>
</feature>
<feature type="transmembrane region" description="Helical" evidence="8">
    <location>
        <begin position="139"/>
        <end position="157"/>
    </location>
</feature>
<dbReference type="SUPFAM" id="SSF90123">
    <property type="entry name" value="ABC transporter transmembrane region"/>
    <property type="match status" value="1"/>
</dbReference>
<feature type="domain" description="ABC transmembrane type-1" evidence="10">
    <location>
        <begin position="25"/>
        <end position="306"/>
    </location>
</feature>
<dbReference type="PROSITE" id="PS50929">
    <property type="entry name" value="ABC_TM1F"/>
    <property type="match status" value="1"/>
</dbReference>
<dbReference type="InterPro" id="IPR003593">
    <property type="entry name" value="AAA+_ATPase"/>
</dbReference>
<keyword evidence="3 8" id="KW-0812">Transmembrane</keyword>
<keyword evidence="7 8" id="KW-0472">Membrane</keyword>
<dbReference type="EMBL" id="BOVK01000096">
    <property type="protein sequence ID" value="GIQ71484.1"/>
    <property type="molecule type" value="Genomic_DNA"/>
</dbReference>
<dbReference type="RefSeq" id="WP_213414276.1">
    <property type="nucleotide sequence ID" value="NZ_BOVK01000096.1"/>
</dbReference>
<dbReference type="SUPFAM" id="SSF52540">
    <property type="entry name" value="P-loop containing nucleoside triphosphate hydrolases"/>
    <property type="match status" value="1"/>
</dbReference>
<comment type="caution">
    <text evidence="11">The sequence shown here is derived from an EMBL/GenBank/DDBJ whole genome shotgun (WGS) entry which is preliminary data.</text>
</comment>
<protein>
    <submittedName>
        <fullName evidence="11">ABC transporter ATP-binding protein</fullName>
    </submittedName>
</protein>
<feature type="domain" description="ABC transporter" evidence="9">
    <location>
        <begin position="339"/>
        <end position="573"/>
    </location>
</feature>
<dbReference type="InterPro" id="IPR036640">
    <property type="entry name" value="ABC1_TM_sf"/>
</dbReference>
<accession>A0A8J4H929</accession>
<evidence type="ECO:0000256" key="2">
    <source>
        <dbReference type="ARBA" id="ARBA00022448"/>
    </source>
</evidence>
<dbReference type="Pfam" id="PF00664">
    <property type="entry name" value="ABC_membrane"/>
    <property type="match status" value="1"/>
</dbReference>
<dbReference type="PANTHER" id="PTHR43394:SF1">
    <property type="entry name" value="ATP-BINDING CASSETTE SUB-FAMILY B MEMBER 10, MITOCHONDRIAL"/>
    <property type="match status" value="1"/>
</dbReference>
<dbReference type="CDD" id="cd18552">
    <property type="entry name" value="ABC_6TM_MsbA_like"/>
    <property type="match status" value="1"/>
</dbReference>
<dbReference type="InterPro" id="IPR017871">
    <property type="entry name" value="ABC_transporter-like_CS"/>
</dbReference>
<comment type="subcellular location">
    <subcellularLocation>
        <location evidence="1">Cell membrane</location>
        <topology evidence="1">Multi-pass membrane protein</topology>
    </subcellularLocation>
</comment>
<name>A0A8J4H929_9BACL</name>
<keyword evidence="6 8" id="KW-1133">Transmembrane helix</keyword>
<dbReference type="InterPro" id="IPR039421">
    <property type="entry name" value="Type_1_exporter"/>
</dbReference>
<evidence type="ECO:0000259" key="10">
    <source>
        <dbReference type="PROSITE" id="PS50929"/>
    </source>
</evidence>
<dbReference type="PROSITE" id="PS00211">
    <property type="entry name" value="ABC_TRANSPORTER_1"/>
    <property type="match status" value="1"/>
</dbReference>
<dbReference type="Gene3D" id="1.20.1560.10">
    <property type="entry name" value="ABC transporter type 1, transmembrane domain"/>
    <property type="match status" value="1"/>
</dbReference>
<evidence type="ECO:0000256" key="5">
    <source>
        <dbReference type="ARBA" id="ARBA00022840"/>
    </source>
</evidence>
<evidence type="ECO:0000256" key="4">
    <source>
        <dbReference type="ARBA" id="ARBA00022741"/>
    </source>
</evidence>
<dbReference type="Proteomes" id="UP000677918">
    <property type="component" value="Unassembled WGS sequence"/>
</dbReference>
<keyword evidence="4" id="KW-0547">Nucleotide-binding</keyword>
<feature type="transmembrane region" description="Helical" evidence="8">
    <location>
        <begin position="23"/>
        <end position="43"/>
    </location>
</feature>
<feature type="transmembrane region" description="Helical" evidence="8">
    <location>
        <begin position="63"/>
        <end position="81"/>
    </location>
</feature>
<evidence type="ECO:0000256" key="6">
    <source>
        <dbReference type="ARBA" id="ARBA00022989"/>
    </source>
</evidence>
<dbReference type="GO" id="GO:0005524">
    <property type="term" value="F:ATP binding"/>
    <property type="evidence" value="ECO:0007669"/>
    <property type="project" value="UniProtKB-KW"/>
</dbReference>
<keyword evidence="2" id="KW-0813">Transport</keyword>
<dbReference type="GO" id="GO:0016887">
    <property type="term" value="F:ATP hydrolysis activity"/>
    <property type="evidence" value="ECO:0007669"/>
    <property type="project" value="InterPro"/>
</dbReference>
<sequence>MKAIKDTSALYTFVQWIRPYQGWIWLSVLFSIIVGIIDVSLAILSKNVLDTAFEKEVDQVVPLVYAMLIAITAGVACKFLIKLSSIHFSAYVIRDIRARLFQKFVKMPISVVESKHSGNLGSHVNNDTAVIENVLENKFYEYIYYPLVFVCAFIYLFHINWQLLLFSVILIPTSSFLIGRLARPIDRMTADIQSRFGQINSSVQETVGGIAVVKAYNLQNIFINRFRSVLHHLFQQSMKIERRKAWMEPVNTLQMWGTYFLCTIISAYMAAVGAISVGELLVFLVLINQVINPISALPQLISNFKMVLAATERIEGVLSQEQERTGGTVYTNLRNEVAIQLKQVSFSYGAGKKVLDRVDLTLEKGKTLAIVGPSGAGKSSVFNLICGLYELSSGSIEMWGRDMRELDIAFIRSQISIVSQDTFLFPASIMDNLKYARSDATQEELIEASKAAHAHEFIMSLPQGYDTFLEERGSNLSGGQKQRLSIARAFLKNAPILLLDEPTSALDAHSEESIQTALRDICRDRSTIIIAHRLSTIKDADEIIVMDQGRIIERGTHEVMVNRAGIYRDLYAATRPSMGRGI</sequence>
<dbReference type="GO" id="GO:0005886">
    <property type="term" value="C:plasma membrane"/>
    <property type="evidence" value="ECO:0007669"/>
    <property type="project" value="UniProtKB-SubCell"/>
</dbReference>
<keyword evidence="12" id="KW-1185">Reference proteome</keyword>
<dbReference type="InterPro" id="IPR011527">
    <property type="entry name" value="ABC1_TM_dom"/>
</dbReference>
<dbReference type="Pfam" id="PF00005">
    <property type="entry name" value="ABC_tran"/>
    <property type="match status" value="1"/>
</dbReference>
<dbReference type="PANTHER" id="PTHR43394">
    <property type="entry name" value="ATP-DEPENDENT PERMEASE MDL1, MITOCHONDRIAL"/>
    <property type="match status" value="1"/>
</dbReference>
<evidence type="ECO:0000259" key="9">
    <source>
        <dbReference type="PROSITE" id="PS50893"/>
    </source>
</evidence>
<feature type="transmembrane region" description="Helical" evidence="8">
    <location>
        <begin position="163"/>
        <end position="182"/>
    </location>
</feature>
<dbReference type="Gene3D" id="3.40.50.300">
    <property type="entry name" value="P-loop containing nucleotide triphosphate hydrolases"/>
    <property type="match status" value="1"/>
</dbReference>